<dbReference type="SFLD" id="SFLDG01140">
    <property type="entry name" value="C2.B:_Phosphomannomutase_and_P"/>
    <property type="match status" value="1"/>
</dbReference>
<dbReference type="Pfam" id="PF08282">
    <property type="entry name" value="Hydrolase_3"/>
    <property type="match status" value="1"/>
</dbReference>
<dbReference type="AlphaFoldDB" id="A0AAE4DP55"/>
<dbReference type="Gene3D" id="3.30.1240.10">
    <property type="match status" value="1"/>
</dbReference>
<comment type="cofactor">
    <cofactor evidence="1 6">
        <name>Mg(2+)</name>
        <dbReference type="ChEBI" id="CHEBI:18420"/>
    </cofactor>
</comment>
<dbReference type="GO" id="GO:0000287">
    <property type="term" value="F:magnesium ion binding"/>
    <property type="evidence" value="ECO:0007669"/>
    <property type="project" value="UniProtKB-UniRule"/>
</dbReference>
<sequence>MARLAAFDMDGTLLMPDHRLGDNTLSVLKRLRERDITLTFATGRHVLEMRHLLDKLALDAFLITGNGTRIHTNEGEVIYRQDLDPSVAEQVLHSRWDTRASMHVFNDTGWLTGQEDPLLLKAHAYSGFRYQITDLRRIPAHAVTKICFCGDHDDLRRLRIQLNEALGARAHLTFSAFDCLEVLPVGCNKGSALAVLSDRLGLTLNDCMAFGDAMNDREMLGSVGRGLIMGNAMPQLIAELAHLPVIGHCRNEAVSHFLNHWLDKPDLPYSPE</sequence>
<reference evidence="7" key="1">
    <citation type="submission" date="2022-12" db="EMBL/GenBank/DDBJ databases">
        <title>NDM-1 containing novel ST 2018 Pseudenterobacter timonensis.</title>
        <authorList>
            <person name="Halder G."/>
            <person name="Mandal S."/>
            <person name="Dutta S."/>
        </authorList>
    </citation>
    <scope>NUCLEOTIDE SEQUENCE</scope>
    <source>
        <strain evidence="7">CNCI147</strain>
    </source>
</reference>
<evidence type="ECO:0000256" key="3">
    <source>
        <dbReference type="ARBA" id="ARBA00022801"/>
    </source>
</evidence>
<evidence type="ECO:0000313" key="8">
    <source>
        <dbReference type="Proteomes" id="UP001248822"/>
    </source>
</evidence>
<dbReference type="RefSeq" id="WP_310826474.1">
    <property type="nucleotide sequence ID" value="NZ_JAQGEC010000010.1"/>
</dbReference>
<comment type="caution">
    <text evidence="7">The sequence shown here is derived from an EMBL/GenBank/DDBJ whole genome shotgun (WGS) entry which is preliminary data.</text>
</comment>
<dbReference type="PROSITE" id="PS01228">
    <property type="entry name" value="COF_1"/>
    <property type="match status" value="1"/>
</dbReference>
<gene>
    <name evidence="6 7" type="primary">cof</name>
    <name evidence="7" type="ORF">O7047_12755</name>
</gene>
<dbReference type="InterPro" id="IPR000150">
    <property type="entry name" value="Cof"/>
</dbReference>
<feature type="binding site" evidence="6">
    <location>
        <position position="8"/>
    </location>
    <ligand>
        <name>Mg(2+)</name>
        <dbReference type="ChEBI" id="CHEBI:18420"/>
    </ligand>
</feature>
<dbReference type="InterPro" id="IPR023214">
    <property type="entry name" value="HAD_sf"/>
</dbReference>
<dbReference type="GO" id="GO:0016791">
    <property type="term" value="F:phosphatase activity"/>
    <property type="evidence" value="ECO:0007669"/>
    <property type="project" value="UniProtKB-UniRule"/>
</dbReference>
<dbReference type="EC" id="3.6.1.-" evidence="6"/>
<feature type="binding site" evidence="6">
    <location>
        <position position="10"/>
    </location>
    <ligand>
        <name>Mg(2+)</name>
        <dbReference type="ChEBI" id="CHEBI:18420"/>
    </ligand>
</feature>
<accession>A0AAE4DP55</accession>
<comment type="catalytic activity">
    <reaction evidence="6">
        <text>4-amino-2-methyl-5-(diphosphooxymethyl)pyrimidine + H2O = 4-amino-2-methyl-5-(phosphooxymethyl)pyrimidine + phosphate + H(+)</text>
        <dbReference type="Rhea" id="RHEA:27914"/>
        <dbReference type="ChEBI" id="CHEBI:15377"/>
        <dbReference type="ChEBI" id="CHEBI:15378"/>
        <dbReference type="ChEBI" id="CHEBI:43474"/>
        <dbReference type="ChEBI" id="CHEBI:57841"/>
        <dbReference type="ChEBI" id="CHEBI:58354"/>
    </reaction>
</comment>
<dbReference type="Proteomes" id="UP001248822">
    <property type="component" value="Unassembled WGS sequence"/>
</dbReference>
<comment type="function">
    <text evidence="6">Catalyzes the hydrolysis of 4-amino-2-methyl-5-hydroxymethylpyrimidine pyrophosphate (HMP-PP) to 4-amino-2-methyl-5-hydroxymethylpyrimidine phosphate (HMP-P).</text>
</comment>
<evidence type="ECO:0000256" key="5">
    <source>
        <dbReference type="ARBA" id="ARBA00034778"/>
    </source>
</evidence>
<evidence type="ECO:0000313" key="7">
    <source>
        <dbReference type="EMBL" id="MDR9891094.1"/>
    </source>
</evidence>
<name>A0AAE4DP55_9ENTR</name>
<evidence type="ECO:0000256" key="2">
    <source>
        <dbReference type="ARBA" id="ARBA00022723"/>
    </source>
</evidence>
<dbReference type="GO" id="GO:0016818">
    <property type="term" value="F:hydrolase activity, acting on acid anhydrides, in phosphorus-containing anhydrides"/>
    <property type="evidence" value="ECO:0007669"/>
    <property type="project" value="InterPro"/>
</dbReference>
<dbReference type="NCBIfam" id="TIGR01484">
    <property type="entry name" value="HAD-SF-IIB"/>
    <property type="match status" value="1"/>
</dbReference>
<dbReference type="NCBIfam" id="TIGR00099">
    <property type="entry name" value="Cof-subfamily"/>
    <property type="match status" value="1"/>
</dbReference>
<keyword evidence="2 6" id="KW-0479">Metal-binding</keyword>
<protein>
    <recommendedName>
        <fullName evidence="6">HMP-PP phosphatase</fullName>
        <ecNumber evidence="6">3.6.1.-</ecNumber>
    </recommendedName>
</protein>
<dbReference type="PANTHER" id="PTHR47267:SF2">
    <property type="entry name" value="HMP-PP PHOSPHATASE"/>
    <property type="match status" value="1"/>
</dbReference>
<dbReference type="InterPro" id="IPR023938">
    <property type="entry name" value="HMP-PP_phosphatase"/>
</dbReference>
<dbReference type="Gene3D" id="3.40.50.1000">
    <property type="entry name" value="HAD superfamily/HAD-like"/>
    <property type="match status" value="1"/>
</dbReference>
<proteinExistence type="inferred from homology"/>
<evidence type="ECO:0000256" key="1">
    <source>
        <dbReference type="ARBA" id="ARBA00001946"/>
    </source>
</evidence>
<dbReference type="PROSITE" id="PS01229">
    <property type="entry name" value="COF_2"/>
    <property type="match status" value="1"/>
</dbReference>
<dbReference type="InterPro" id="IPR036412">
    <property type="entry name" value="HAD-like_sf"/>
</dbReference>
<dbReference type="InterPro" id="IPR006379">
    <property type="entry name" value="HAD-SF_hydro_IIB"/>
</dbReference>
<feature type="active site" description="Nucleophile" evidence="6">
    <location>
        <position position="8"/>
    </location>
</feature>
<dbReference type="SUPFAM" id="SSF56784">
    <property type="entry name" value="HAD-like"/>
    <property type="match status" value="1"/>
</dbReference>
<evidence type="ECO:0000256" key="6">
    <source>
        <dbReference type="HAMAP-Rule" id="MF_01847"/>
    </source>
</evidence>
<comment type="similarity">
    <text evidence="5 6">Belongs to the HAD-like hydrolase superfamily. Cof family.</text>
</comment>
<dbReference type="SFLD" id="SFLDS00003">
    <property type="entry name" value="Haloacid_Dehalogenase"/>
    <property type="match status" value="1"/>
</dbReference>
<feature type="binding site" evidence="6">
    <location>
        <position position="212"/>
    </location>
    <ligand>
        <name>Mg(2+)</name>
        <dbReference type="ChEBI" id="CHEBI:18420"/>
    </ligand>
</feature>
<keyword evidence="3 6" id="KW-0378">Hydrolase</keyword>
<evidence type="ECO:0000256" key="4">
    <source>
        <dbReference type="ARBA" id="ARBA00022842"/>
    </source>
</evidence>
<dbReference type="HAMAP" id="MF_01847">
    <property type="entry name" value="HMP_PP_phosphat"/>
    <property type="match status" value="1"/>
</dbReference>
<dbReference type="PANTHER" id="PTHR47267">
    <property type="match status" value="1"/>
</dbReference>
<keyword evidence="4 6" id="KW-0460">Magnesium</keyword>
<dbReference type="NCBIfam" id="NF011705">
    <property type="entry name" value="PRK15126.1"/>
    <property type="match status" value="1"/>
</dbReference>
<dbReference type="CDD" id="cd07516">
    <property type="entry name" value="HAD_Pase"/>
    <property type="match status" value="1"/>
</dbReference>
<dbReference type="FunFam" id="3.30.1240.10:FF:000002">
    <property type="entry name" value="HMP-PP phosphatase"/>
    <property type="match status" value="1"/>
</dbReference>
<organism evidence="7 8">
    <name type="scientific">Pseudenterobacter timonensis</name>
    <dbReference type="NCBI Taxonomy" id="1755099"/>
    <lineage>
        <taxon>Bacteria</taxon>
        <taxon>Pseudomonadati</taxon>
        <taxon>Pseudomonadota</taxon>
        <taxon>Gammaproteobacteria</taxon>
        <taxon>Enterobacterales</taxon>
        <taxon>Enterobacteriaceae</taxon>
        <taxon>Pseudenterobacter</taxon>
    </lineage>
</organism>
<dbReference type="EMBL" id="JAQGEC010000010">
    <property type="protein sequence ID" value="MDR9891094.1"/>
    <property type="molecule type" value="Genomic_DNA"/>
</dbReference>